<evidence type="ECO:0000256" key="1">
    <source>
        <dbReference type="SAM" id="MobiDB-lite"/>
    </source>
</evidence>
<dbReference type="AlphaFoldDB" id="A0A101U8V0"/>
<keyword evidence="2" id="KW-1133">Transmembrane helix</keyword>
<evidence type="ECO:0000256" key="2">
    <source>
        <dbReference type="SAM" id="Phobius"/>
    </source>
</evidence>
<feature type="transmembrane region" description="Helical" evidence="2">
    <location>
        <begin position="24"/>
        <end position="45"/>
    </location>
</feature>
<keyword evidence="2" id="KW-0472">Membrane</keyword>
<sequence>MGDQDVTAFLALVAVVAFMAKAGLPWWVVVAVTLLMAGFVAGMSWSPGRSARNTPTAAPPAAPAWSSADRCSTARPVSTNVRVTCPEEYTQEMRKEPSPMVRNR</sequence>
<evidence type="ECO:0000313" key="3">
    <source>
        <dbReference type="EMBL" id="KUO06203.1"/>
    </source>
</evidence>
<name>A0A101U8V0_9ACTN</name>
<proteinExistence type="predicted"/>
<keyword evidence="4" id="KW-1185">Reference proteome</keyword>
<protein>
    <submittedName>
        <fullName evidence="3">Uncharacterized protein</fullName>
    </submittedName>
</protein>
<keyword evidence="2" id="KW-0812">Transmembrane</keyword>
<reference evidence="3 4" key="1">
    <citation type="submission" date="2015-10" db="EMBL/GenBank/DDBJ databases">
        <title>Draft genome sequence of Streptomyces caeruleatus NRRL B-24802, type strain for the species Streptomyces caeruleatus.</title>
        <authorList>
            <person name="Ruckert C."/>
            <person name="Winkler A."/>
            <person name="Kalinowski J."/>
            <person name="Kampfer P."/>
            <person name="Glaeser S."/>
        </authorList>
    </citation>
    <scope>NUCLEOTIDE SEQUENCE [LARGE SCALE GENOMIC DNA]</scope>
    <source>
        <strain evidence="3 4">NRRL B-24802</strain>
    </source>
</reference>
<evidence type="ECO:0000313" key="4">
    <source>
        <dbReference type="Proteomes" id="UP000053429"/>
    </source>
</evidence>
<feature type="region of interest" description="Disordered" evidence="1">
    <location>
        <begin position="47"/>
        <end position="69"/>
    </location>
</feature>
<gene>
    <name evidence="3" type="ORF">AQJ67_01675</name>
</gene>
<dbReference type="EMBL" id="LMWY01000002">
    <property type="protein sequence ID" value="KUO06203.1"/>
    <property type="molecule type" value="Genomic_DNA"/>
</dbReference>
<accession>A0A101U8V0</accession>
<dbReference type="Proteomes" id="UP000053429">
    <property type="component" value="Unassembled WGS sequence"/>
</dbReference>
<comment type="caution">
    <text evidence="3">The sequence shown here is derived from an EMBL/GenBank/DDBJ whole genome shotgun (WGS) entry which is preliminary data.</text>
</comment>
<organism evidence="3 4">
    <name type="scientific">Streptomyces caeruleatus</name>
    <dbReference type="NCBI Taxonomy" id="661399"/>
    <lineage>
        <taxon>Bacteria</taxon>
        <taxon>Bacillati</taxon>
        <taxon>Actinomycetota</taxon>
        <taxon>Actinomycetes</taxon>
        <taxon>Kitasatosporales</taxon>
        <taxon>Streptomycetaceae</taxon>
        <taxon>Streptomyces</taxon>
    </lineage>
</organism>